<keyword evidence="3" id="KW-1185">Reference proteome</keyword>
<dbReference type="InterPro" id="IPR036116">
    <property type="entry name" value="FN3_sf"/>
</dbReference>
<dbReference type="SUPFAM" id="SSF49265">
    <property type="entry name" value="Fibronectin type III"/>
    <property type="match status" value="2"/>
</dbReference>
<sequence length="1929" mass="205637">MVLLGINKTQAQVNAYTLTQSISGYVPLSGAPTNAFSAPWDNQAAVQVPLGFTFVYDSVNFTQCYISPNGFITFGTVAPSATNYVPLSDNTAYNGAASGGVVCALGTDLISSATTPANIVYATEGIAPNRTFVVQWTNANRKTAVGDFDFQIRLSETSNEILLLYGNCDTSLSALTVNVQVGLRGQNNDIAQGNVFNRFQGSSQLWDVTGATINGTVNTHTLLTNSSAYPPFGFQYLYVPGPPCVTPPSQPTALVIGGTSITNTTFVGNTFTAATPAPSKYLIVRSTVNTPPTAATFINRNIYSVGFNYGTTPVYRVVANSNLTTFNQTGLASGTTYYYWVISYNEKCAGGPFYNLTNPLFGSATTCFQSTTALAATLVGGNDFTANWSVIAGSTGYAIDVSTSNTFATFLPGYNNLILSSGVTSLTITGLLPFTTYYYRVRALGPGCIVNSNTITVATTCGYYTIPYVQNFDSTPVGSAPTCFSVLNINADTNQWKTQTVNFASAPRSFQIDKNVTSDMNDWFFLPGLNLTAGVSYRLKFSYNTGNTSSNSENLAVYYGTSQSVLGMTNTLTTLTGIDNSFYETTQIDFTPVSSGVFYIGYRGYSIANQTSIALDDISVTLSPSCIEPTEVVSSAVTATTVTLNWVSSTVPPALGYEYYLSTTATPPTMATTVTGSVGAGITTLNLTGLNPSTSYWVWLRGNCSSSDKSIWSMEETFNTECSLPSVVSTVPVTRCGYGTVSLVANPSIGSAIRWYDALSGGAQVGSGNTFTTPAISATTTYYAEARAFGAIAKLGPSNPTTQLGVKGLQNFQGYVNFTVNSNTSLQSVDIFPIASGQSGKLVIRNSSNITLASFTFTTAVSGGNTLQQINMNYALIPGIYNLYFDTLPASGLRMNTTNAAYPYTSSVASIDGNSIDGNFNLGAYNWKFTTECLSARVPVVAIVTLPPALSLSTTSLTICENETTSLVTISGAAAYDSLVWSPATGVSGNVISGFTFNPTVTTTYLLLANQTSGSLCGNLASITINVNQAPPIVSILPVNPSICEGTIQPLFGSTSIATPAILINENFNTPTNNWVVANTSTGGNTNASQWTLRPSGFNYINGFGWNVTFNSNDNSQFYLANSDSQSGTAGIVTRTTLTSPSFNLAGFTSASLSFYHYINAIAFDKFEVQITSDNGATWTNLTSYTVLQGGPSAFSNVVVDLFAYLGMPDLKIRFNYESNWGYCWALDNVIVSGTLSAALTWTPITDLYSDAAATIPYVAGTPASVVYSKPTNSITYTATLTGSNGCTRFVTNTLTVSPPTVVGVLSSNQSICTGTPISNLVLTGSQGSILRWEYANDAAFTSGVTTIANTTTTLTPAQMGTFTTIRYFRAVISSGTCGQLYSNVVFVAFYITTWNGTTWSNGPPNPTTRAIFAGNYTSSGDLFACSVRIDSGVVTFNANHSLVVTNDVVVAGGSLIFNNTASLVQVNDASINTGNITYSRSAMPMSRFDYTYWSSPIANQVLSTFSPLTPTDKFFVFNPTIANWSNVAPGSSMIVGKGYLVRAPLSYNLVTTTVYNGSFFGVPNNGIVTSPVLVSTSDFNLIGNPYPSAVNADLFLSDPLNVGVVDATIYFWTHNTPIAAGQYTSNDYAIYNYLGGTGTSSAPNIGINSSVPNGKIASGQGFFIKGLSNGAATFSNTMRVVGNNDQFFRMQSPLNPSTSETAVSEKHRVWLDIVDQQGTYKQTLVGYATNATMGIDRGFDGEYLNVGNPVALYSLANSTTTLSIQGRSLPFSDLDEVPLGFYAATTGSFTINLYDFDGLFLNQNIYLKDKALDIIHDLKQASYTFRSDAGTFNERFVLVYRNQALNINSVSFNANDVIVYKPNQDLHIDAGATIMKSIKVFDIRGRLLLEKEAINANKTFFNVGTTNQVLLIEIATNEGVKVTKKYVN</sequence>
<dbReference type="Pfam" id="PF19081">
    <property type="entry name" value="Ig_7"/>
    <property type="match status" value="1"/>
</dbReference>
<dbReference type="InterPro" id="IPR013783">
    <property type="entry name" value="Ig-like_fold"/>
</dbReference>
<dbReference type="SMART" id="SM00060">
    <property type="entry name" value="FN3"/>
    <property type="match status" value="2"/>
</dbReference>
<dbReference type="EMBL" id="BAABCS010000002">
    <property type="protein sequence ID" value="GAA4039549.1"/>
    <property type="molecule type" value="Genomic_DNA"/>
</dbReference>
<dbReference type="InterPro" id="IPR003961">
    <property type="entry name" value="FN3_dom"/>
</dbReference>
<name>A0ABP7UBC0_9FLAO</name>
<dbReference type="InterPro" id="IPR044023">
    <property type="entry name" value="Ig_7"/>
</dbReference>
<evidence type="ECO:0000313" key="2">
    <source>
        <dbReference type="EMBL" id="GAA4039549.1"/>
    </source>
</evidence>
<proteinExistence type="predicted"/>
<accession>A0ABP7UBC0</accession>
<organism evidence="2 3">
    <name type="scientific">Flavobacterium chungnamense</name>
    <dbReference type="NCBI Taxonomy" id="706182"/>
    <lineage>
        <taxon>Bacteria</taxon>
        <taxon>Pseudomonadati</taxon>
        <taxon>Bacteroidota</taxon>
        <taxon>Flavobacteriia</taxon>
        <taxon>Flavobacteriales</taxon>
        <taxon>Flavobacteriaceae</taxon>
        <taxon>Flavobacterium</taxon>
    </lineage>
</organism>
<evidence type="ECO:0000259" key="1">
    <source>
        <dbReference type="PROSITE" id="PS50853"/>
    </source>
</evidence>
<feature type="domain" description="Fibronectin type-III" evidence="1">
    <location>
        <begin position="628"/>
        <end position="723"/>
    </location>
</feature>
<dbReference type="PROSITE" id="PS50853">
    <property type="entry name" value="FN3"/>
    <property type="match status" value="1"/>
</dbReference>
<dbReference type="Proteomes" id="UP001500426">
    <property type="component" value="Unassembled WGS sequence"/>
</dbReference>
<dbReference type="Gene3D" id="2.60.40.10">
    <property type="entry name" value="Immunoglobulins"/>
    <property type="match status" value="3"/>
</dbReference>
<dbReference type="Gene3D" id="2.60.120.200">
    <property type="match status" value="1"/>
</dbReference>
<dbReference type="Gene3D" id="2.60.120.260">
    <property type="entry name" value="Galactose-binding domain-like"/>
    <property type="match status" value="1"/>
</dbReference>
<protein>
    <recommendedName>
        <fullName evidence="1">Fibronectin type-III domain-containing protein</fullName>
    </recommendedName>
</protein>
<gene>
    <name evidence="2" type="ORF">GCM10022388_00030</name>
</gene>
<reference evidence="3" key="1">
    <citation type="journal article" date="2019" name="Int. J. Syst. Evol. Microbiol.">
        <title>The Global Catalogue of Microorganisms (GCM) 10K type strain sequencing project: providing services to taxonomists for standard genome sequencing and annotation.</title>
        <authorList>
            <consortium name="The Broad Institute Genomics Platform"/>
            <consortium name="The Broad Institute Genome Sequencing Center for Infectious Disease"/>
            <person name="Wu L."/>
            <person name="Ma J."/>
        </authorList>
    </citation>
    <scope>NUCLEOTIDE SEQUENCE [LARGE SCALE GENOMIC DNA]</scope>
    <source>
        <strain evidence="3">JCM 17068</strain>
    </source>
</reference>
<dbReference type="CDD" id="cd00063">
    <property type="entry name" value="FN3"/>
    <property type="match status" value="1"/>
</dbReference>
<comment type="caution">
    <text evidence="2">The sequence shown here is derived from an EMBL/GenBank/DDBJ whole genome shotgun (WGS) entry which is preliminary data.</text>
</comment>
<evidence type="ECO:0000313" key="3">
    <source>
        <dbReference type="Proteomes" id="UP001500426"/>
    </source>
</evidence>